<dbReference type="AlphaFoldDB" id="A0AAN9HUZ4"/>
<gene>
    <name evidence="1" type="ORF">RIF29_37707</name>
</gene>
<dbReference type="EMBL" id="JAYWIO010000007">
    <property type="protein sequence ID" value="KAK7253190.1"/>
    <property type="molecule type" value="Genomic_DNA"/>
</dbReference>
<proteinExistence type="predicted"/>
<comment type="caution">
    <text evidence="1">The sequence shown here is derived from an EMBL/GenBank/DDBJ whole genome shotgun (WGS) entry which is preliminary data.</text>
</comment>
<dbReference type="Proteomes" id="UP001372338">
    <property type="component" value="Unassembled WGS sequence"/>
</dbReference>
<evidence type="ECO:0000313" key="1">
    <source>
        <dbReference type="EMBL" id="KAK7253190.1"/>
    </source>
</evidence>
<organism evidence="1 2">
    <name type="scientific">Crotalaria pallida</name>
    <name type="common">Smooth rattlebox</name>
    <name type="synonym">Crotalaria striata</name>
    <dbReference type="NCBI Taxonomy" id="3830"/>
    <lineage>
        <taxon>Eukaryota</taxon>
        <taxon>Viridiplantae</taxon>
        <taxon>Streptophyta</taxon>
        <taxon>Embryophyta</taxon>
        <taxon>Tracheophyta</taxon>
        <taxon>Spermatophyta</taxon>
        <taxon>Magnoliopsida</taxon>
        <taxon>eudicotyledons</taxon>
        <taxon>Gunneridae</taxon>
        <taxon>Pentapetalae</taxon>
        <taxon>rosids</taxon>
        <taxon>fabids</taxon>
        <taxon>Fabales</taxon>
        <taxon>Fabaceae</taxon>
        <taxon>Papilionoideae</taxon>
        <taxon>50 kb inversion clade</taxon>
        <taxon>genistoids sensu lato</taxon>
        <taxon>core genistoids</taxon>
        <taxon>Crotalarieae</taxon>
        <taxon>Crotalaria</taxon>
    </lineage>
</organism>
<keyword evidence="2" id="KW-1185">Reference proteome</keyword>
<protein>
    <submittedName>
        <fullName evidence="1">Uncharacterized protein</fullName>
    </submittedName>
</protein>
<dbReference type="PANTHER" id="PTHR33526">
    <property type="entry name" value="OS07G0123800 PROTEIN"/>
    <property type="match status" value="1"/>
</dbReference>
<reference evidence="1 2" key="1">
    <citation type="submission" date="2024-01" db="EMBL/GenBank/DDBJ databases">
        <title>The genomes of 5 underutilized Papilionoideae crops provide insights into root nodulation and disease resistanc.</title>
        <authorList>
            <person name="Yuan L."/>
        </authorList>
    </citation>
    <scope>NUCLEOTIDE SEQUENCE [LARGE SCALE GENOMIC DNA]</scope>
    <source>
        <strain evidence="1">ZHUSHIDOU_FW_LH</strain>
        <tissue evidence="1">Leaf</tissue>
    </source>
</reference>
<name>A0AAN9HUZ4_CROPI</name>
<evidence type="ECO:0000313" key="2">
    <source>
        <dbReference type="Proteomes" id="UP001372338"/>
    </source>
</evidence>
<dbReference type="PANTHER" id="PTHR33526:SF20">
    <property type="entry name" value="VQ DOMAIN-CONTAINING PROTEIN"/>
    <property type="match status" value="1"/>
</dbReference>
<accession>A0AAN9HUZ4</accession>
<dbReference type="PROSITE" id="PS51257">
    <property type="entry name" value="PROKAR_LIPOPROTEIN"/>
    <property type="match status" value="1"/>
</dbReference>
<sequence>MRKEANKQSKFKHCILTLIRILKGVPGCAGGFVGCGVGAGAGAIQISHYPETKSINLNTSRENNGDHGGQVELMRTLPIITVGNETRRNYCLIRDHVVLANNSTTSKSYGQVHCCYCPEPHGLRPCNNYAAGILGERAMSIRNNVGSQTRVVVHGEKMVTLRNNGGNETRAIMHRQRQQINYARYKYNRKKMSYYSDGVRKMGRIDEDKPCSFEEDQNNSNKAHHLLYLYPRTRTYVATKRAVCNQ</sequence>